<evidence type="ECO:0000259" key="1">
    <source>
        <dbReference type="PROSITE" id="PS51154"/>
    </source>
</evidence>
<name>A0A382WDA9_9ZZZZ</name>
<reference evidence="2" key="1">
    <citation type="submission" date="2018-05" db="EMBL/GenBank/DDBJ databases">
        <authorList>
            <person name="Lanie J.A."/>
            <person name="Ng W.-L."/>
            <person name="Kazmierczak K.M."/>
            <person name="Andrzejewski T.M."/>
            <person name="Davidsen T.M."/>
            <person name="Wayne K.J."/>
            <person name="Tettelin H."/>
            <person name="Glass J.I."/>
            <person name="Rusch D."/>
            <person name="Podicherti R."/>
            <person name="Tsui H.-C.T."/>
            <person name="Winkler M.E."/>
        </authorList>
    </citation>
    <scope>NUCLEOTIDE SEQUENCE</scope>
</reference>
<dbReference type="Pfam" id="PF01661">
    <property type="entry name" value="Macro"/>
    <property type="match status" value="1"/>
</dbReference>
<gene>
    <name evidence="2" type="ORF">METZ01_LOCUS409750</name>
</gene>
<dbReference type="GO" id="GO:0019213">
    <property type="term" value="F:deacetylase activity"/>
    <property type="evidence" value="ECO:0007669"/>
    <property type="project" value="TreeGrafter"/>
</dbReference>
<dbReference type="PANTHER" id="PTHR11106">
    <property type="entry name" value="GANGLIOSIDE INDUCED DIFFERENTIATION ASSOCIATED PROTEIN 2-RELATED"/>
    <property type="match status" value="1"/>
</dbReference>
<dbReference type="EMBL" id="UINC01159036">
    <property type="protein sequence ID" value="SVD56896.1"/>
    <property type="molecule type" value="Genomic_DNA"/>
</dbReference>
<organism evidence="2">
    <name type="scientific">marine metagenome</name>
    <dbReference type="NCBI Taxonomy" id="408172"/>
    <lineage>
        <taxon>unclassified sequences</taxon>
        <taxon>metagenomes</taxon>
        <taxon>ecological metagenomes</taxon>
    </lineage>
</organism>
<sequence>VNAANESLRGGGGVDGAIHRGAGPALLEECRTRYPDGGFTGGAFVTAGHRLNAEWVIHTIGPRWKGGDRGEPDLLADCYRNSLQATADLGARTVAFPAISTGIFGYPTEEAALIAVHTVRGSLREPGHGIEEVVLVAFNSRMMAIYQRLLETE</sequence>
<accession>A0A382WDA9</accession>
<dbReference type="AlphaFoldDB" id="A0A382WDA9"/>
<dbReference type="SUPFAM" id="SSF52949">
    <property type="entry name" value="Macro domain-like"/>
    <property type="match status" value="1"/>
</dbReference>
<dbReference type="PANTHER" id="PTHR11106:SF27">
    <property type="entry name" value="MACRO DOMAIN-CONTAINING PROTEIN"/>
    <property type="match status" value="1"/>
</dbReference>
<dbReference type="SMART" id="SM00506">
    <property type="entry name" value="A1pp"/>
    <property type="match status" value="1"/>
</dbReference>
<proteinExistence type="predicted"/>
<dbReference type="Gene3D" id="3.40.220.10">
    <property type="entry name" value="Leucine Aminopeptidase, subunit E, domain 1"/>
    <property type="match status" value="1"/>
</dbReference>
<feature type="non-terminal residue" evidence="2">
    <location>
        <position position="1"/>
    </location>
</feature>
<dbReference type="InterPro" id="IPR002589">
    <property type="entry name" value="Macro_dom"/>
</dbReference>
<protein>
    <recommendedName>
        <fullName evidence="1">Macro domain-containing protein</fullName>
    </recommendedName>
</protein>
<feature type="domain" description="Macro" evidence="1">
    <location>
        <begin position="1"/>
        <end position="153"/>
    </location>
</feature>
<evidence type="ECO:0000313" key="2">
    <source>
        <dbReference type="EMBL" id="SVD56896.1"/>
    </source>
</evidence>
<dbReference type="PROSITE" id="PS51154">
    <property type="entry name" value="MACRO"/>
    <property type="match status" value="1"/>
</dbReference>
<dbReference type="InterPro" id="IPR043472">
    <property type="entry name" value="Macro_dom-like"/>
</dbReference>
<dbReference type="CDD" id="cd02908">
    <property type="entry name" value="Macro_OAADPr_deacetylase"/>
    <property type="match status" value="1"/>
</dbReference>